<keyword evidence="3" id="KW-1185">Reference proteome</keyword>
<evidence type="ECO:0000313" key="2">
    <source>
        <dbReference type="EMBL" id="VDP20860.1"/>
    </source>
</evidence>
<organism evidence="4">
    <name type="scientific">Onchocerca flexuosa</name>
    <dbReference type="NCBI Taxonomy" id="387005"/>
    <lineage>
        <taxon>Eukaryota</taxon>
        <taxon>Metazoa</taxon>
        <taxon>Ecdysozoa</taxon>
        <taxon>Nematoda</taxon>
        <taxon>Chromadorea</taxon>
        <taxon>Rhabditida</taxon>
        <taxon>Spirurina</taxon>
        <taxon>Spiruromorpha</taxon>
        <taxon>Filarioidea</taxon>
        <taxon>Onchocercidae</taxon>
        <taxon>Onchocerca</taxon>
    </lineage>
</organism>
<protein>
    <submittedName>
        <fullName evidence="2 4">Uncharacterized protein</fullName>
    </submittedName>
</protein>
<reference evidence="2 3" key="2">
    <citation type="submission" date="2018-11" db="EMBL/GenBank/DDBJ databases">
        <authorList>
            <consortium name="Pathogen Informatics"/>
        </authorList>
    </citation>
    <scope>NUCLEOTIDE SEQUENCE [LARGE SCALE GENOMIC DNA]</scope>
</reference>
<dbReference type="EMBL" id="UZAJ01041771">
    <property type="protein sequence ID" value="VDP20860.1"/>
    <property type="molecule type" value="Genomic_DNA"/>
</dbReference>
<dbReference type="Proteomes" id="UP000267606">
    <property type="component" value="Unassembled WGS sequence"/>
</dbReference>
<evidence type="ECO:0000256" key="1">
    <source>
        <dbReference type="SAM" id="MobiDB-lite"/>
    </source>
</evidence>
<evidence type="ECO:0000313" key="3">
    <source>
        <dbReference type="Proteomes" id="UP000267606"/>
    </source>
</evidence>
<name>A0A183I650_9BILA</name>
<proteinExistence type="predicted"/>
<evidence type="ECO:0000313" key="4">
    <source>
        <dbReference type="WBParaSite" id="OFLC_0001522301-mRNA-1"/>
    </source>
</evidence>
<feature type="region of interest" description="Disordered" evidence="1">
    <location>
        <begin position="1"/>
        <end position="20"/>
    </location>
</feature>
<gene>
    <name evidence="2" type="ORF">OFLC_LOCUS15212</name>
</gene>
<accession>A0A183I650</accession>
<sequence>MRRRRPGKNEGAGDRKELRPWECENGKHDATISSPILSSIHPPSISSFLLPFLLLSYVQKCLNPVFCSSHFS</sequence>
<dbReference type="AlphaFoldDB" id="A0A183I650"/>
<feature type="compositionally biased region" description="Basic and acidic residues" evidence="1">
    <location>
        <begin position="7"/>
        <end position="20"/>
    </location>
</feature>
<reference evidence="4" key="1">
    <citation type="submission" date="2016-06" db="UniProtKB">
        <authorList>
            <consortium name="WormBaseParasite"/>
        </authorList>
    </citation>
    <scope>IDENTIFICATION</scope>
</reference>
<dbReference type="WBParaSite" id="OFLC_0001522301-mRNA-1">
    <property type="protein sequence ID" value="OFLC_0001522301-mRNA-1"/>
    <property type="gene ID" value="OFLC_0001522301"/>
</dbReference>